<dbReference type="Proteomes" id="UP000290289">
    <property type="component" value="Chromosome 12"/>
</dbReference>
<dbReference type="Gene3D" id="1.20.1280.50">
    <property type="match status" value="2"/>
</dbReference>
<dbReference type="PANTHER" id="PTHR31900">
    <property type="entry name" value="F-BOX/RNI SUPERFAMILY PROTEIN-RELATED"/>
    <property type="match status" value="1"/>
</dbReference>
<proteinExistence type="predicted"/>
<evidence type="ECO:0000313" key="3">
    <source>
        <dbReference type="Proteomes" id="UP000290289"/>
    </source>
</evidence>
<comment type="caution">
    <text evidence="2">The sequence shown here is derived from an EMBL/GenBank/DDBJ whole genome shotgun (WGS) entry which is preliminary data.</text>
</comment>
<evidence type="ECO:0000259" key="1">
    <source>
        <dbReference type="PROSITE" id="PS50181"/>
    </source>
</evidence>
<dbReference type="PANTHER" id="PTHR31900:SF32">
    <property type="entry name" value="F-BOX_RNI_FBD-LIKE DOMAIN PROTEIN"/>
    <property type="match status" value="1"/>
</dbReference>
<dbReference type="InterPro" id="IPR055411">
    <property type="entry name" value="LRR_FXL15/At3g58940/PEG3-like"/>
</dbReference>
<feature type="domain" description="F-box" evidence="1">
    <location>
        <begin position="24"/>
        <end position="56"/>
    </location>
</feature>
<dbReference type="SMART" id="SM00256">
    <property type="entry name" value="FBOX"/>
    <property type="match status" value="2"/>
</dbReference>
<sequence length="928" mass="106760">MEHKRKSLATAISQSQGPRRERLIDRFSNLPEEVVHHILSSLTLRDICRVGCVSKRCMQFYLSTPSLNFDVRTFSRQKRLKLLGYLDRFLSQRGDNKIQHFRIRKYELGRPVLELPSCIFLCQSLRSLMVDLHGDKLLKTPSFACFTTLQCLKLSSVTIDEEFCKWISCSCKCIKELGLESVVGIEKICIESSSLESFRFVPSYRHVCHLNISGEKLENIQMYWIYQSSKLNIFAPNLKRLKWKGRVASHLNLEKVMCLEKAEIFLQPRIKADFGNLFEAFCSIQRVEVLMLNVATMKALFWKGSMPGLLAHVGHFCVRDLSLTDHLVKVMTSLLKRMPNLHTLHVVTSKSVCCESGKFGSKYWKLKNLACINQLKEVTFEISNNGMNEWELARYIIENAKNLKKLFIYYLPNQFTLFREITESATNSPATVEFKVYDKSRRVYNDDLISPDDKLLAIANSQAQGACPESVVDRFSNLPDEVAHQILSLVSLKELIRVGSLSKRCRGLYLSTPSLKFWSSYYGGDKQGQLNLLNSFDRFLILRGGNKVQKFQVHLNLCSSLPDEIFRVITWIHIAARCKVEVLDLQLRVYKNDMASFELPSCIFLCGSLRSLIVTLYTVLKVPSFAGSTNLQHLNLSYVQIDDGFSKWISNSCKCIKELQLYHVAAVNITIESSSLESFRFVSAHNDTCHLNISGEKLEDIHVKWEYFHPGSRSLTISAPNLKYFKWIGNLLNRQNLRELMCLEKAEIFLKPRRDICDNFDNASEFLCSICRVKVLLLSHETIKALFKEVSMPLPFDNVSYLGLRITSLSDDLVPAMVSLLRGISNLNTLQIESDLSLLFHKPKARGCNRKYWKSQNLNFTDQLKEVTIELSNGFNAMELARYILEQARCLEKMFIFYLPHQSYVIKRVNQSKKVSAAKIVFRKKQQR</sequence>
<dbReference type="PROSITE" id="PS50181">
    <property type="entry name" value="FBOX"/>
    <property type="match status" value="2"/>
</dbReference>
<dbReference type="SUPFAM" id="SSF52058">
    <property type="entry name" value="L domain-like"/>
    <property type="match status" value="1"/>
</dbReference>
<name>A0A498ICU0_MALDO</name>
<dbReference type="SUPFAM" id="SSF81383">
    <property type="entry name" value="F-box domain"/>
    <property type="match status" value="2"/>
</dbReference>
<dbReference type="Pfam" id="PF24758">
    <property type="entry name" value="LRR_At5g56370"/>
    <property type="match status" value="1"/>
</dbReference>
<evidence type="ECO:0000313" key="2">
    <source>
        <dbReference type="EMBL" id="RXH81508.1"/>
    </source>
</evidence>
<dbReference type="InterPro" id="IPR050232">
    <property type="entry name" value="FBL13/AtMIF1-like"/>
</dbReference>
<keyword evidence="3" id="KW-1185">Reference proteome</keyword>
<organism evidence="2 3">
    <name type="scientific">Malus domestica</name>
    <name type="common">Apple</name>
    <name type="synonym">Pyrus malus</name>
    <dbReference type="NCBI Taxonomy" id="3750"/>
    <lineage>
        <taxon>Eukaryota</taxon>
        <taxon>Viridiplantae</taxon>
        <taxon>Streptophyta</taxon>
        <taxon>Embryophyta</taxon>
        <taxon>Tracheophyta</taxon>
        <taxon>Spermatophyta</taxon>
        <taxon>Magnoliopsida</taxon>
        <taxon>eudicotyledons</taxon>
        <taxon>Gunneridae</taxon>
        <taxon>Pentapetalae</taxon>
        <taxon>rosids</taxon>
        <taxon>fabids</taxon>
        <taxon>Rosales</taxon>
        <taxon>Rosaceae</taxon>
        <taxon>Amygdaloideae</taxon>
        <taxon>Maleae</taxon>
        <taxon>Malus</taxon>
    </lineage>
</organism>
<dbReference type="CDD" id="cd09917">
    <property type="entry name" value="F-box_SF"/>
    <property type="match status" value="1"/>
</dbReference>
<dbReference type="InterPro" id="IPR036047">
    <property type="entry name" value="F-box-like_dom_sf"/>
</dbReference>
<dbReference type="AlphaFoldDB" id="A0A498ICU0"/>
<dbReference type="EMBL" id="RDQH01000338">
    <property type="protein sequence ID" value="RXH81508.1"/>
    <property type="molecule type" value="Genomic_DNA"/>
</dbReference>
<accession>A0A498ICU0</accession>
<feature type="domain" description="F-box" evidence="1">
    <location>
        <begin position="472"/>
        <end position="521"/>
    </location>
</feature>
<reference evidence="2 3" key="1">
    <citation type="submission" date="2018-10" db="EMBL/GenBank/DDBJ databases">
        <title>A high-quality apple genome assembly.</title>
        <authorList>
            <person name="Hu J."/>
        </authorList>
    </citation>
    <scope>NUCLEOTIDE SEQUENCE [LARGE SCALE GENOMIC DNA]</scope>
    <source>
        <strain evidence="3">cv. HFTH1</strain>
        <tissue evidence="2">Young leaf</tissue>
    </source>
</reference>
<protein>
    <recommendedName>
        <fullName evidence="1">F-box domain-containing protein</fullName>
    </recommendedName>
</protein>
<dbReference type="Pfam" id="PF00646">
    <property type="entry name" value="F-box"/>
    <property type="match status" value="2"/>
</dbReference>
<gene>
    <name evidence="2" type="ORF">DVH24_034929</name>
</gene>
<dbReference type="InterPro" id="IPR001810">
    <property type="entry name" value="F-box_dom"/>
</dbReference>
<dbReference type="InterPro" id="IPR032675">
    <property type="entry name" value="LRR_dom_sf"/>
</dbReference>
<dbReference type="Gene3D" id="3.80.10.10">
    <property type="entry name" value="Ribonuclease Inhibitor"/>
    <property type="match status" value="2"/>
</dbReference>